<dbReference type="AlphaFoldDB" id="A0AAV4V210"/>
<protein>
    <submittedName>
        <fullName evidence="1">Uncharacterized protein</fullName>
    </submittedName>
</protein>
<dbReference type="EMBL" id="BPLR01013815">
    <property type="protein sequence ID" value="GIY63991.1"/>
    <property type="molecule type" value="Genomic_DNA"/>
</dbReference>
<name>A0AAV4V210_CAEEX</name>
<proteinExistence type="predicted"/>
<accession>A0AAV4V210</accession>
<evidence type="ECO:0000313" key="2">
    <source>
        <dbReference type="Proteomes" id="UP001054945"/>
    </source>
</evidence>
<comment type="caution">
    <text evidence="1">The sequence shown here is derived from an EMBL/GenBank/DDBJ whole genome shotgun (WGS) entry which is preliminary data.</text>
</comment>
<keyword evidence="2" id="KW-1185">Reference proteome</keyword>
<gene>
    <name evidence="1" type="ORF">CEXT_580711</name>
</gene>
<sequence>MSLSMLQSKLLDDVCNGSSLHSAIPSKAACTEFAQNYRRPNDTVNEFRIVINSKKNGPSKLMAIVASVRLATSALKNGMLEEWRRFLTSVFLVFHP</sequence>
<reference evidence="1 2" key="1">
    <citation type="submission" date="2021-06" db="EMBL/GenBank/DDBJ databases">
        <title>Caerostris extrusa draft genome.</title>
        <authorList>
            <person name="Kono N."/>
            <person name="Arakawa K."/>
        </authorList>
    </citation>
    <scope>NUCLEOTIDE SEQUENCE [LARGE SCALE GENOMIC DNA]</scope>
</reference>
<evidence type="ECO:0000313" key="1">
    <source>
        <dbReference type="EMBL" id="GIY63991.1"/>
    </source>
</evidence>
<organism evidence="1 2">
    <name type="scientific">Caerostris extrusa</name>
    <name type="common">Bark spider</name>
    <name type="synonym">Caerostris bankana</name>
    <dbReference type="NCBI Taxonomy" id="172846"/>
    <lineage>
        <taxon>Eukaryota</taxon>
        <taxon>Metazoa</taxon>
        <taxon>Ecdysozoa</taxon>
        <taxon>Arthropoda</taxon>
        <taxon>Chelicerata</taxon>
        <taxon>Arachnida</taxon>
        <taxon>Araneae</taxon>
        <taxon>Araneomorphae</taxon>
        <taxon>Entelegynae</taxon>
        <taxon>Araneoidea</taxon>
        <taxon>Araneidae</taxon>
        <taxon>Caerostris</taxon>
    </lineage>
</organism>
<dbReference type="Proteomes" id="UP001054945">
    <property type="component" value="Unassembled WGS sequence"/>
</dbReference>